<organism evidence="2 3">
    <name type="scientific">Theobroma cacao</name>
    <name type="common">Cacao</name>
    <name type="synonym">Cocoa</name>
    <dbReference type="NCBI Taxonomy" id="3641"/>
    <lineage>
        <taxon>Eukaryota</taxon>
        <taxon>Viridiplantae</taxon>
        <taxon>Streptophyta</taxon>
        <taxon>Embryophyta</taxon>
        <taxon>Tracheophyta</taxon>
        <taxon>Spermatophyta</taxon>
        <taxon>Magnoliopsida</taxon>
        <taxon>eudicotyledons</taxon>
        <taxon>Gunneridae</taxon>
        <taxon>Pentapetalae</taxon>
        <taxon>rosids</taxon>
        <taxon>malvids</taxon>
        <taxon>Malvales</taxon>
        <taxon>Malvaceae</taxon>
        <taxon>Byttnerioideae</taxon>
        <taxon>Theobroma</taxon>
    </lineage>
</organism>
<feature type="region of interest" description="Disordered" evidence="1">
    <location>
        <begin position="1"/>
        <end position="108"/>
    </location>
</feature>
<keyword evidence="3" id="KW-1185">Reference proteome</keyword>
<reference evidence="2 3" key="1">
    <citation type="journal article" date="2013" name="Genome Biol.">
        <title>The genome sequence of the most widely cultivated cacao type and its use to identify candidate genes regulating pod color.</title>
        <authorList>
            <person name="Motamayor J.C."/>
            <person name="Mockaitis K."/>
            <person name="Schmutz J."/>
            <person name="Haiminen N."/>
            <person name="Iii D.L."/>
            <person name="Cornejo O."/>
            <person name="Findley S.D."/>
            <person name="Zheng P."/>
            <person name="Utro F."/>
            <person name="Royaert S."/>
            <person name="Saski C."/>
            <person name="Jenkins J."/>
            <person name="Podicheti R."/>
            <person name="Zhao M."/>
            <person name="Scheffler B.E."/>
            <person name="Stack J.C."/>
            <person name="Feltus F.A."/>
            <person name="Mustiga G.M."/>
            <person name="Amores F."/>
            <person name="Phillips W."/>
            <person name="Marelli J.P."/>
            <person name="May G.D."/>
            <person name="Shapiro H."/>
            <person name="Ma J."/>
            <person name="Bustamante C.D."/>
            <person name="Schnell R.J."/>
            <person name="Main D."/>
            <person name="Gilbert D."/>
            <person name="Parida L."/>
            <person name="Kuhn D.N."/>
        </authorList>
    </citation>
    <scope>NUCLEOTIDE SEQUENCE [LARGE SCALE GENOMIC DNA]</scope>
    <source>
        <strain evidence="3">cv. Matina 1-6</strain>
    </source>
</reference>
<feature type="compositionally biased region" description="Basic residues" evidence="1">
    <location>
        <begin position="10"/>
        <end position="29"/>
    </location>
</feature>
<dbReference type="EMBL" id="CM001883">
    <property type="protein sequence ID" value="EOY08675.1"/>
    <property type="molecule type" value="Genomic_DNA"/>
</dbReference>
<dbReference type="AlphaFoldDB" id="A0A061EUF3"/>
<evidence type="ECO:0000313" key="2">
    <source>
        <dbReference type="EMBL" id="EOY08675.1"/>
    </source>
</evidence>
<proteinExistence type="predicted"/>
<dbReference type="InParanoid" id="A0A061EUF3"/>
<gene>
    <name evidence="2" type="ORF">TCM_023671</name>
</gene>
<dbReference type="HOGENOM" id="CLU_2201829_0_0_1"/>
<evidence type="ECO:0000256" key="1">
    <source>
        <dbReference type="SAM" id="MobiDB-lite"/>
    </source>
</evidence>
<accession>A0A061EUF3</accession>
<name>A0A061EUF3_THECC</name>
<feature type="compositionally biased region" description="Basic and acidic residues" evidence="1">
    <location>
        <begin position="91"/>
        <end position="108"/>
    </location>
</feature>
<dbReference type="Proteomes" id="UP000026915">
    <property type="component" value="Chromosome 5"/>
</dbReference>
<evidence type="ECO:0000313" key="3">
    <source>
        <dbReference type="Proteomes" id="UP000026915"/>
    </source>
</evidence>
<feature type="compositionally biased region" description="Basic and acidic residues" evidence="1">
    <location>
        <begin position="49"/>
        <end position="70"/>
    </location>
</feature>
<protein>
    <submittedName>
        <fullName evidence="2">Uncharacterized protein</fullName>
    </submittedName>
</protein>
<sequence length="108" mass="12507">MVMSNEGAKKGRKRSFHLQKCFRRPRERGRRKEQGKTIGILSVRKGRRPREEAVESIKEEGKERKEERSSGHTQSGEGEKGIMWPQSLAMKGKERETEVSVEARKRLS</sequence>
<dbReference type="Gramene" id="EOY08675">
    <property type="protein sequence ID" value="EOY08675"/>
    <property type="gene ID" value="TCM_023671"/>
</dbReference>